<evidence type="ECO:0000313" key="1">
    <source>
        <dbReference type="EMBL" id="KAJ8728293.1"/>
    </source>
</evidence>
<keyword evidence="2" id="KW-1185">Reference proteome</keyword>
<sequence length="210" mass="23703">MCTEDRLLSQMESYLDEMVDCFEAFVKKSMLVVSVAVGTLVLMVMYVLKLMSERTNRQITEDMAIGTEHFNSSCQVRPQQLAEIIPRASNPCKEKKSFINEFLPVGNTRTISLQVIPSTYPTYGASRDETFLNEIDLGFTSKSLDTCKQTQVSEDLKSARTDSNFMRTMQSCVSKNHLSPSRPCYKGSAMNLERNSCCSMCCEDDVCNQK</sequence>
<accession>A0ACC2QXN3</accession>
<dbReference type="Proteomes" id="UP001231649">
    <property type="component" value="Chromosome 9"/>
</dbReference>
<protein>
    <submittedName>
        <fullName evidence="1">Uncharacterized protein</fullName>
    </submittedName>
</protein>
<comment type="caution">
    <text evidence="1">The sequence shown here is derived from an EMBL/GenBank/DDBJ whole genome shotgun (WGS) entry which is preliminary data.</text>
</comment>
<evidence type="ECO:0000313" key="2">
    <source>
        <dbReference type="Proteomes" id="UP001231649"/>
    </source>
</evidence>
<reference evidence="1" key="1">
    <citation type="submission" date="2023-03" db="EMBL/GenBank/DDBJ databases">
        <title>Chromosome-level genomes of two armyworms, Mythimna separata and Mythimna loreyi, provide insights into the biosynthesis and reception of sex pheromones.</title>
        <authorList>
            <person name="Zhao H."/>
        </authorList>
    </citation>
    <scope>NUCLEOTIDE SEQUENCE</scope>
    <source>
        <strain evidence="1">BeijingLab</strain>
    </source>
</reference>
<proteinExistence type="predicted"/>
<name>A0ACC2QXN3_9NEOP</name>
<dbReference type="EMBL" id="CM056785">
    <property type="protein sequence ID" value="KAJ8728293.1"/>
    <property type="molecule type" value="Genomic_DNA"/>
</dbReference>
<organism evidence="1 2">
    <name type="scientific">Mythimna loreyi</name>
    <dbReference type="NCBI Taxonomy" id="667449"/>
    <lineage>
        <taxon>Eukaryota</taxon>
        <taxon>Metazoa</taxon>
        <taxon>Ecdysozoa</taxon>
        <taxon>Arthropoda</taxon>
        <taxon>Hexapoda</taxon>
        <taxon>Insecta</taxon>
        <taxon>Pterygota</taxon>
        <taxon>Neoptera</taxon>
        <taxon>Endopterygota</taxon>
        <taxon>Lepidoptera</taxon>
        <taxon>Glossata</taxon>
        <taxon>Ditrysia</taxon>
        <taxon>Noctuoidea</taxon>
        <taxon>Noctuidae</taxon>
        <taxon>Noctuinae</taxon>
        <taxon>Hadenini</taxon>
        <taxon>Mythimna</taxon>
    </lineage>
</organism>
<gene>
    <name evidence="1" type="ORF">PYW08_016678</name>
</gene>